<evidence type="ECO:0000259" key="5">
    <source>
        <dbReference type="PROSITE" id="PS00623"/>
    </source>
</evidence>
<proteinExistence type="inferred from homology"/>
<dbReference type="SUPFAM" id="SSF51905">
    <property type="entry name" value="FAD/NAD(P)-binding domain"/>
    <property type="match status" value="1"/>
</dbReference>
<feature type="binding site" evidence="3">
    <location>
        <position position="235"/>
    </location>
    <ligand>
        <name>FAD</name>
        <dbReference type="ChEBI" id="CHEBI:57692"/>
    </ligand>
</feature>
<dbReference type="PANTHER" id="PTHR11552:SF78">
    <property type="entry name" value="GLUCOSE-METHANOL-CHOLINE OXIDOREDUCTASE N-TERMINAL DOMAIN-CONTAINING PROTEIN"/>
    <property type="match status" value="1"/>
</dbReference>
<reference evidence="7" key="1">
    <citation type="submission" date="2023-03" db="EMBL/GenBank/DDBJ databases">
        <title>Massive genome expansion in bonnet fungi (Mycena s.s.) driven by repeated elements and novel gene families across ecological guilds.</title>
        <authorList>
            <consortium name="Lawrence Berkeley National Laboratory"/>
            <person name="Harder C.B."/>
            <person name="Miyauchi S."/>
            <person name="Viragh M."/>
            <person name="Kuo A."/>
            <person name="Thoen E."/>
            <person name="Andreopoulos B."/>
            <person name="Lu D."/>
            <person name="Skrede I."/>
            <person name="Drula E."/>
            <person name="Henrissat B."/>
            <person name="Morin E."/>
            <person name="Kohler A."/>
            <person name="Barry K."/>
            <person name="LaButti K."/>
            <person name="Morin E."/>
            <person name="Salamov A."/>
            <person name="Lipzen A."/>
            <person name="Mereny Z."/>
            <person name="Hegedus B."/>
            <person name="Baldrian P."/>
            <person name="Stursova M."/>
            <person name="Weitz H."/>
            <person name="Taylor A."/>
            <person name="Grigoriev I.V."/>
            <person name="Nagy L.G."/>
            <person name="Martin F."/>
            <person name="Kauserud H."/>
        </authorList>
    </citation>
    <scope>NUCLEOTIDE SEQUENCE</scope>
    <source>
        <strain evidence="7">CBHHK182m</strain>
    </source>
</reference>
<feature type="binding site" evidence="3">
    <location>
        <begin position="538"/>
        <end position="539"/>
    </location>
    <ligand>
        <name>FAD</name>
        <dbReference type="ChEBI" id="CHEBI:57692"/>
    </ligand>
</feature>
<keyword evidence="3 4" id="KW-0274">FAD</keyword>
<evidence type="ECO:0000256" key="2">
    <source>
        <dbReference type="ARBA" id="ARBA00010790"/>
    </source>
</evidence>
<dbReference type="Gene3D" id="3.50.50.60">
    <property type="entry name" value="FAD/NAD(P)-binding domain"/>
    <property type="match status" value="1"/>
</dbReference>
<dbReference type="InterPro" id="IPR012132">
    <property type="entry name" value="GMC_OxRdtase"/>
</dbReference>
<dbReference type="PROSITE" id="PS00624">
    <property type="entry name" value="GMC_OXRED_2"/>
    <property type="match status" value="1"/>
</dbReference>
<dbReference type="GO" id="GO:0016614">
    <property type="term" value="F:oxidoreductase activity, acting on CH-OH group of donors"/>
    <property type="evidence" value="ECO:0007669"/>
    <property type="project" value="InterPro"/>
</dbReference>
<dbReference type="AlphaFoldDB" id="A0AAD7NQR5"/>
<dbReference type="GO" id="GO:0050660">
    <property type="term" value="F:flavin adenine dinucleotide binding"/>
    <property type="evidence" value="ECO:0007669"/>
    <property type="project" value="InterPro"/>
</dbReference>
<dbReference type="Gene3D" id="3.30.560.10">
    <property type="entry name" value="Glucose Oxidase, domain 3"/>
    <property type="match status" value="1"/>
</dbReference>
<feature type="domain" description="Glucose-methanol-choline oxidoreductase N-terminal" evidence="6">
    <location>
        <begin position="278"/>
        <end position="292"/>
    </location>
</feature>
<dbReference type="Pfam" id="PF05199">
    <property type="entry name" value="GMC_oxred_C"/>
    <property type="match status" value="1"/>
</dbReference>
<evidence type="ECO:0000313" key="8">
    <source>
        <dbReference type="Proteomes" id="UP001215598"/>
    </source>
</evidence>
<comment type="caution">
    <text evidence="7">The sequence shown here is derived from an EMBL/GenBank/DDBJ whole genome shotgun (WGS) entry which is preliminary data.</text>
</comment>
<protein>
    <submittedName>
        <fullName evidence="7">GMC oxidoreductase-domain-containing protein</fullName>
    </submittedName>
</protein>
<evidence type="ECO:0000256" key="4">
    <source>
        <dbReference type="RuleBase" id="RU003968"/>
    </source>
</evidence>
<gene>
    <name evidence="7" type="ORF">B0H16DRAFT_1673344</name>
</gene>
<dbReference type="InterPro" id="IPR000172">
    <property type="entry name" value="GMC_OxRdtase_N"/>
</dbReference>
<dbReference type="EMBL" id="JARKIB010000016">
    <property type="protein sequence ID" value="KAJ7770632.1"/>
    <property type="molecule type" value="Genomic_DNA"/>
</dbReference>
<evidence type="ECO:0000256" key="3">
    <source>
        <dbReference type="PIRSR" id="PIRSR000137-2"/>
    </source>
</evidence>
<accession>A0AAD7NQR5</accession>
<organism evidence="7 8">
    <name type="scientific">Mycena metata</name>
    <dbReference type="NCBI Taxonomy" id="1033252"/>
    <lineage>
        <taxon>Eukaryota</taxon>
        <taxon>Fungi</taxon>
        <taxon>Dikarya</taxon>
        <taxon>Basidiomycota</taxon>
        <taxon>Agaricomycotina</taxon>
        <taxon>Agaricomycetes</taxon>
        <taxon>Agaricomycetidae</taxon>
        <taxon>Agaricales</taxon>
        <taxon>Marasmiineae</taxon>
        <taxon>Mycenaceae</taxon>
        <taxon>Mycena</taxon>
    </lineage>
</organism>
<keyword evidence="8" id="KW-1185">Reference proteome</keyword>
<dbReference type="SUPFAM" id="SSF54373">
    <property type="entry name" value="FAD-linked reductases, C-terminal domain"/>
    <property type="match status" value="1"/>
</dbReference>
<dbReference type="PANTHER" id="PTHR11552">
    <property type="entry name" value="GLUCOSE-METHANOL-CHOLINE GMC OXIDOREDUCTASE"/>
    <property type="match status" value="1"/>
</dbReference>
<evidence type="ECO:0000256" key="1">
    <source>
        <dbReference type="ARBA" id="ARBA00001974"/>
    </source>
</evidence>
<evidence type="ECO:0000313" key="7">
    <source>
        <dbReference type="EMBL" id="KAJ7770632.1"/>
    </source>
</evidence>
<dbReference type="InterPro" id="IPR007867">
    <property type="entry name" value="GMC_OxRtase_C"/>
</dbReference>
<dbReference type="PIRSF" id="PIRSF000137">
    <property type="entry name" value="Alcohol_oxidase"/>
    <property type="match status" value="1"/>
</dbReference>
<comment type="cofactor">
    <cofactor evidence="1 3">
        <name>FAD</name>
        <dbReference type="ChEBI" id="CHEBI:57692"/>
    </cofactor>
</comment>
<dbReference type="InterPro" id="IPR036188">
    <property type="entry name" value="FAD/NAD-bd_sf"/>
</dbReference>
<dbReference type="PROSITE" id="PS00623">
    <property type="entry name" value="GMC_OXRED_1"/>
    <property type="match status" value="1"/>
</dbReference>
<feature type="domain" description="Glucose-methanol-choline oxidoreductase N-terminal" evidence="5">
    <location>
        <begin position="91"/>
        <end position="114"/>
    </location>
</feature>
<keyword evidence="4" id="KW-0285">Flavoprotein</keyword>
<name>A0AAD7NQR5_9AGAR</name>
<sequence>MTIPHTIEAEYDLIFAGGGTAACLTAGRLATAFPALSILVLECGPTTKDKKEHIQPGQYITHLAPTSKTMQFNVGKPSEHVAGRSSIVPSARCVGGGSSVNFMMYNRPAASDFDAWETEFGNVGWSSKDLIPLLQKAETYEIDPKKSTHGSDGPLKVSFGSEISDLAKEFVEIGAKFEKNRPETDEGNALNVESINKFFIMPKWISKDGRRSDVPHAYIYNNPAKKLSVFDGTLVHRVIIEDGVAVGVEYQFDNRVHESAPQDIRVVKARKLVVVAAGAMSSPLILERSGLGAKDVLEKAGVTVVAELPGVGENYQDHTLTIAPYIADDKVKTLNPLWRGEPAAWGQALGEVGERWGGNNGSEVRFTQAPWTIKLTTHTPATSTDSSKCVPYPEELPELGPDFLEIWNSTLANNPDRPLFWMSTAAAMLGDLAALPKLNFMCSAALLGYPASRGRIHISSSDPLAAPDFEAGFLSSPADVAALRWAYKKGREINRRLPSFRGVFFPGHPQFPKGSAALVEETAPAIDLYIRQTVVTAWHSCGTCAMKPLDKGGVVDSKLNVYGVKKLKVVDMSIVPSNVNSNTYSTAITIGEKAAVIIAEELGGSV</sequence>
<dbReference type="Pfam" id="PF00732">
    <property type="entry name" value="GMC_oxred_N"/>
    <property type="match status" value="1"/>
</dbReference>
<dbReference type="Proteomes" id="UP001215598">
    <property type="component" value="Unassembled WGS sequence"/>
</dbReference>
<comment type="similarity">
    <text evidence="2 4">Belongs to the GMC oxidoreductase family.</text>
</comment>
<evidence type="ECO:0000259" key="6">
    <source>
        <dbReference type="PROSITE" id="PS00624"/>
    </source>
</evidence>